<keyword evidence="1" id="KW-0472">Membrane</keyword>
<feature type="transmembrane region" description="Helical" evidence="1">
    <location>
        <begin position="75"/>
        <end position="94"/>
    </location>
</feature>
<gene>
    <name evidence="3" type="ORF">GGU10DRAFT_73942</name>
</gene>
<evidence type="ECO:0000256" key="2">
    <source>
        <dbReference type="SAM" id="SignalP"/>
    </source>
</evidence>
<dbReference type="Proteomes" id="UP001163798">
    <property type="component" value="Unassembled WGS sequence"/>
</dbReference>
<feature type="chain" id="PRO_5041278577" evidence="2">
    <location>
        <begin position="21"/>
        <end position="123"/>
    </location>
</feature>
<evidence type="ECO:0000313" key="3">
    <source>
        <dbReference type="EMBL" id="KAJ3782718.1"/>
    </source>
</evidence>
<keyword evidence="4" id="KW-1185">Reference proteome</keyword>
<keyword evidence="1" id="KW-0812">Transmembrane</keyword>
<keyword evidence="1" id="KW-1133">Transmembrane helix</keyword>
<proteinExistence type="predicted"/>
<organism evidence="3 4">
    <name type="scientific">Lentinula aff. detonsa</name>
    <dbReference type="NCBI Taxonomy" id="2804958"/>
    <lineage>
        <taxon>Eukaryota</taxon>
        <taxon>Fungi</taxon>
        <taxon>Dikarya</taxon>
        <taxon>Basidiomycota</taxon>
        <taxon>Agaricomycotina</taxon>
        <taxon>Agaricomycetes</taxon>
        <taxon>Agaricomycetidae</taxon>
        <taxon>Agaricales</taxon>
        <taxon>Marasmiineae</taxon>
        <taxon>Omphalotaceae</taxon>
        <taxon>Lentinula</taxon>
    </lineage>
</organism>
<dbReference type="AlphaFoldDB" id="A0AA38NK89"/>
<keyword evidence="2" id="KW-0732">Signal</keyword>
<evidence type="ECO:0000313" key="4">
    <source>
        <dbReference type="Proteomes" id="UP001163798"/>
    </source>
</evidence>
<dbReference type="EMBL" id="MU793458">
    <property type="protein sequence ID" value="KAJ3782718.1"/>
    <property type="molecule type" value="Genomic_DNA"/>
</dbReference>
<reference evidence="3" key="1">
    <citation type="submission" date="2022-08" db="EMBL/GenBank/DDBJ databases">
        <authorList>
            <consortium name="DOE Joint Genome Institute"/>
            <person name="Min B."/>
            <person name="Riley R."/>
            <person name="Sierra-Patev S."/>
            <person name="Naranjo-Ortiz M."/>
            <person name="Looney B."/>
            <person name="Konkel Z."/>
            <person name="Slot J.C."/>
            <person name="Sakamoto Y."/>
            <person name="Steenwyk J.L."/>
            <person name="Rokas A."/>
            <person name="Carro J."/>
            <person name="Camarero S."/>
            <person name="Ferreira P."/>
            <person name="Molpeceres G."/>
            <person name="Ruiz-Duenas F.J."/>
            <person name="Serrano A."/>
            <person name="Henrissat B."/>
            <person name="Drula E."/>
            <person name="Hughes K.W."/>
            <person name="Mata J.L."/>
            <person name="Ishikawa N.K."/>
            <person name="Vargas-Isla R."/>
            <person name="Ushijima S."/>
            <person name="Smith C.A."/>
            <person name="Ahrendt S."/>
            <person name="Andreopoulos W."/>
            <person name="He G."/>
            <person name="Labutti K."/>
            <person name="Lipzen A."/>
            <person name="Ng V."/>
            <person name="Sandor L."/>
            <person name="Barry K."/>
            <person name="Martinez A.T."/>
            <person name="Xiao Y."/>
            <person name="Gibbons J.G."/>
            <person name="Terashima K."/>
            <person name="Hibbett D.S."/>
            <person name="Grigoriev I.V."/>
        </authorList>
    </citation>
    <scope>NUCLEOTIDE SEQUENCE</scope>
    <source>
        <strain evidence="3">TFB10291</strain>
    </source>
</reference>
<sequence>MCSVFILVVFVFSNTAPVHTCTCLLPFAFFVSALISVCRHGRTLSDHGCFRFGLPGTWVPHTEFVHCGMIFAEELLLLLFPSIFPLIFALISRCDRMSRARYRREITQDNYSLERPRRIWLLI</sequence>
<name>A0AA38NK89_9AGAR</name>
<accession>A0AA38NK89</accession>
<protein>
    <submittedName>
        <fullName evidence="3">Uncharacterized protein</fullName>
    </submittedName>
</protein>
<comment type="caution">
    <text evidence="3">The sequence shown here is derived from an EMBL/GenBank/DDBJ whole genome shotgun (WGS) entry which is preliminary data.</text>
</comment>
<feature type="signal peptide" evidence="2">
    <location>
        <begin position="1"/>
        <end position="20"/>
    </location>
</feature>
<evidence type="ECO:0000256" key="1">
    <source>
        <dbReference type="SAM" id="Phobius"/>
    </source>
</evidence>